<evidence type="ECO:0000259" key="6">
    <source>
        <dbReference type="PROSITE" id="PS50850"/>
    </source>
</evidence>
<dbReference type="EMBL" id="JBHSBC010000041">
    <property type="protein sequence ID" value="MFC3985141.1"/>
    <property type="molecule type" value="Genomic_DNA"/>
</dbReference>
<feature type="transmembrane region" description="Helical" evidence="5">
    <location>
        <begin position="185"/>
        <end position="205"/>
    </location>
</feature>
<feature type="transmembrane region" description="Helical" evidence="5">
    <location>
        <begin position="326"/>
        <end position="347"/>
    </location>
</feature>
<proteinExistence type="predicted"/>
<dbReference type="Proteomes" id="UP001595698">
    <property type="component" value="Unassembled WGS sequence"/>
</dbReference>
<feature type="domain" description="Major facilitator superfamily (MFS) profile" evidence="6">
    <location>
        <begin position="30"/>
        <end position="412"/>
    </location>
</feature>
<evidence type="ECO:0000256" key="5">
    <source>
        <dbReference type="SAM" id="Phobius"/>
    </source>
</evidence>
<dbReference type="PANTHER" id="PTHR23523:SF2">
    <property type="entry name" value="2-NITROIMIDAZOLE TRANSPORTER"/>
    <property type="match status" value="1"/>
</dbReference>
<keyword evidence="2 5" id="KW-0812">Transmembrane</keyword>
<dbReference type="InterPro" id="IPR011701">
    <property type="entry name" value="MFS"/>
</dbReference>
<feature type="transmembrane region" description="Helical" evidence="5">
    <location>
        <begin position="237"/>
        <end position="257"/>
    </location>
</feature>
<gene>
    <name evidence="7" type="ORF">ACFOYY_33785</name>
</gene>
<reference evidence="8" key="1">
    <citation type="journal article" date="2019" name="Int. J. Syst. Evol. Microbiol.">
        <title>The Global Catalogue of Microorganisms (GCM) 10K type strain sequencing project: providing services to taxonomists for standard genome sequencing and annotation.</title>
        <authorList>
            <consortium name="The Broad Institute Genomics Platform"/>
            <consortium name="The Broad Institute Genome Sequencing Center for Infectious Disease"/>
            <person name="Wu L."/>
            <person name="Ma J."/>
        </authorList>
    </citation>
    <scope>NUCLEOTIDE SEQUENCE [LARGE SCALE GENOMIC DNA]</scope>
    <source>
        <strain evidence="8">TBRC 7912</strain>
    </source>
</reference>
<organism evidence="7 8">
    <name type="scientific">Streptosporangium jomthongense</name>
    <dbReference type="NCBI Taxonomy" id="1193683"/>
    <lineage>
        <taxon>Bacteria</taxon>
        <taxon>Bacillati</taxon>
        <taxon>Actinomycetota</taxon>
        <taxon>Actinomycetes</taxon>
        <taxon>Streptosporangiales</taxon>
        <taxon>Streptosporangiaceae</taxon>
        <taxon>Streptosporangium</taxon>
    </lineage>
</organism>
<feature type="transmembrane region" description="Helical" evidence="5">
    <location>
        <begin position="387"/>
        <end position="410"/>
    </location>
</feature>
<dbReference type="InterPro" id="IPR036259">
    <property type="entry name" value="MFS_trans_sf"/>
</dbReference>
<keyword evidence="4 5" id="KW-0472">Membrane</keyword>
<feature type="transmembrane region" description="Helical" evidence="5">
    <location>
        <begin position="63"/>
        <end position="86"/>
    </location>
</feature>
<feature type="transmembrane region" description="Helical" evidence="5">
    <location>
        <begin position="26"/>
        <end position="43"/>
    </location>
</feature>
<dbReference type="Gene3D" id="1.20.1250.20">
    <property type="entry name" value="MFS general substrate transporter like domains"/>
    <property type="match status" value="1"/>
</dbReference>
<comment type="caution">
    <text evidence="7">The sequence shown here is derived from an EMBL/GenBank/DDBJ whole genome shotgun (WGS) entry which is preliminary data.</text>
</comment>
<feature type="transmembrane region" description="Helical" evidence="5">
    <location>
        <begin position="359"/>
        <end position="381"/>
    </location>
</feature>
<feature type="transmembrane region" description="Helical" evidence="5">
    <location>
        <begin position="277"/>
        <end position="293"/>
    </location>
</feature>
<evidence type="ECO:0000256" key="1">
    <source>
        <dbReference type="ARBA" id="ARBA00004651"/>
    </source>
</evidence>
<feature type="transmembrane region" description="Helical" evidence="5">
    <location>
        <begin position="300"/>
        <end position="320"/>
    </location>
</feature>
<evidence type="ECO:0000313" key="7">
    <source>
        <dbReference type="EMBL" id="MFC3985141.1"/>
    </source>
</evidence>
<evidence type="ECO:0000313" key="8">
    <source>
        <dbReference type="Proteomes" id="UP001595698"/>
    </source>
</evidence>
<keyword evidence="8" id="KW-1185">Reference proteome</keyword>
<dbReference type="InterPro" id="IPR020846">
    <property type="entry name" value="MFS_dom"/>
</dbReference>
<name>A0ABV8F954_9ACTN</name>
<accession>A0ABV8F954</accession>
<evidence type="ECO:0000256" key="4">
    <source>
        <dbReference type="ARBA" id="ARBA00023136"/>
    </source>
</evidence>
<dbReference type="SUPFAM" id="SSF103473">
    <property type="entry name" value="MFS general substrate transporter"/>
    <property type="match status" value="1"/>
</dbReference>
<dbReference type="Pfam" id="PF07690">
    <property type="entry name" value="MFS_1"/>
    <property type="match status" value="1"/>
</dbReference>
<dbReference type="PANTHER" id="PTHR23523">
    <property type="match status" value="1"/>
</dbReference>
<dbReference type="RefSeq" id="WP_386195160.1">
    <property type="nucleotide sequence ID" value="NZ_JBHSBC010000041.1"/>
</dbReference>
<sequence>MTGGVEETTAQEGVHGTARGRGRAEIVTTVVAVTAVVTLSLNLRPALAGFSPLAGEAGTELGLGAGAISLVTTLPLVCFGVFALFAPALSRRFGAERALMATMPLLAAGILLRGAGATTALLLGTVLVGIAIAIGNVLLPGVVKRRFPTATGAMTGLYASAIGGGAMLAAALAKPLDDLTHGWRPALAVWALPALAAAVPLALLARATPRGAVTVPDSQATQEADAGRRPVRRLTTAALAVFFGLQSVVFYVVLAWLPRVLTEAGTAPADAGLPLSFVQLVSLPTGLTVSILARTSRSQAWYAAACGVAGAAGFTGLLVAPGAAPYAWALLLGLSVASFPLALAMITAKAGGPSHADRLSSVVQGCGYLMAAAGPLAAGLLRDATGTWTASLAFLLVMAVLLAPVGWFAARL</sequence>
<feature type="transmembrane region" description="Helical" evidence="5">
    <location>
        <begin position="98"/>
        <end position="115"/>
    </location>
</feature>
<keyword evidence="3 5" id="KW-1133">Transmembrane helix</keyword>
<comment type="subcellular location">
    <subcellularLocation>
        <location evidence="1">Cell membrane</location>
        <topology evidence="1">Multi-pass membrane protein</topology>
    </subcellularLocation>
</comment>
<evidence type="ECO:0000256" key="2">
    <source>
        <dbReference type="ARBA" id="ARBA00022692"/>
    </source>
</evidence>
<evidence type="ECO:0000256" key="3">
    <source>
        <dbReference type="ARBA" id="ARBA00022989"/>
    </source>
</evidence>
<feature type="transmembrane region" description="Helical" evidence="5">
    <location>
        <begin position="121"/>
        <end position="143"/>
    </location>
</feature>
<dbReference type="PROSITE" id="PS50850">
    <property type="entry name" value="MFS"/>
    <property type="match status" value="1"/>
</dbReference>
<dbReference type="InterPro" id="IPR052524">
    <property type="entry name" value="MFS_Cyanate_Porter"/>
</dbReference>
<protein>
    <submittedName>
        <fullName evidence="7">MFS transporter</fullName>
    </submittedName>
</protein>
<feature type="transmembrane region" description="Helical" evidence="5">
    <location>
        <begin position="155"/>
        <end position="173"/>
    </location>
</feature>